<dbReference type="AlphaFoldDB" id="A0A8S2YQE0"/>
<reference evidence="1" key="1">
    <citation type="submission" date="2021-02" db="EMBL/GenBank/DDBJ databases">
        <authorList>
            <person name="Nowell W R."/>
        </authorList>
    </citation>
    <scope>NUCLEOTIDE SEQUENCE</scope>
</reference>
<dbReference type="Proteomes" id="UP000676336">
    <property type="component" value="Unassembled WGS sequence"/>
</dbReference>
<name>A0A8S2YQE0_9BILA</name>
<gene>
    <name evidence="1" type="ORF">SMN809_LOCUS37843</name>
</gene>
<comment type="caution">
    <text evidence="1">The sequence shown here is derived from an EMBL/GenBank/DDBJ whole genome shotgun (WGS) entry which is preliminary data.</text>
</comment>
<sequence length="72" mass="8488">MKYFCAIISELEHLSYFKSETLSKQLHENNRIVQEIFLLFNSDNEDKDDSIIHISSTPAQPINRPVYINYKP</sequence>
<evidence type="ECO:0000313" key="2">
    <source>
        <dbReference type="Proteomes" id="UP000676336"/>
    </source>
</evidence>
<accession>A0A8S2YQE0</accession>
<protein>
    <submittedName>
        <fullName evidence="1">Uncharacterized protein</fullName>
    </submittedName>
</protein>
<feature type="non-terminal residue" evidence="1">
    <location>
        <position position="72"/>
    </location>
</feature>
<evidence type="ECO:0000313" key="1">
    <source>
        <dbReference type="EMBL" id="CAF4570671.1"/>
    </source>
</evidence>
<dbReference type="EMBL" id="CAJOBI010097192">
    <property type="protein sequence ID" value="CAF4570671.1"/>
    <property type="molecule type" value="Genomic_DNA"/>
</dbReference>
<proteinExistence type="predicted"/>
<organism evidence="1 2">
    <name type="scientific">Rotaria magnacalcarata</name>
    <dbReference type="NCBI Taxonomy" id="392030"/>
    <lineage>
        <taxon>Eukaryota</taxon>
        <taxon>Metazoa</taxon>
        <taxon>Spiralia</taxon>
        <taxon>Gnathifera</taxon>
        <taxon>Rotifera</taxon>
        <taxon>Eurotatoria</taxon>
        <taxon>Bdelloidea</taxon>
        <taxon>Philodinida</taxon>
        <taxon>Philodinidae</taxon>
        <taxon>Rotaria</taxon>
    </lineage>
</organism>